<feature type="compositionally biased region" description="Basic residues" evidence="6">
    <location>
        <begin position="253"/>
        <end position="286"/>
    </location>
</feature>
<evidence type="ECO:0000259" key="7">
    <source>
        <dbReference type="PROSITE" id="PS50240"/>
    </source>
</evidence>
<evidence type="ECO:0000256" key="2">
    <source>
        <dbReference type="ARBA" id="ARBA00022670"/>
    </source>
</evidence>
<name>A0A8B6GJR1_MYTGA</name>
<keyword evidence="2" id="KW-0645">Protease</keyword>
<dbReference type="Gene3D" id="2.40.10.10">
    <property type="entry name" value="Trypsin-like serine proteases"/>
    <property type="match status" value="1"/>
</dbReference>
<evidence type="ECO:0000256" key="1">
    <source>
        <dbReference type="ARBA" id="ARBA00007664"/>
    </source>
</evidence>
<dbReference type="InterPro" id="IPR043504">
    <property type="entry name" value="Peptidase_S1_PA_chymotrypsin"/>
</dbReference>
<dbReference type="CDD" id="cd00190">
    <property type="entry name" value="Tryp_SPc"/>
    <property type="match status" value="1"/>
</dbReference>
<dbReference type="PROSITE" id="PS00134">
    <property type="entry name" value="TRYPSIN_HIS"/>
    <property type="match status" value="1"/>
</dbReference>
<dbReference type="GO" id="GO:0004252">
    <property type="term" value="F:serine-type endopeptidase activity"/>
    <property type="evidence" value="ECO:0007669"/>
    <property type="project" value="InterPro"/>
</dbReference>
<evidence type="ECO:0000313" key="8">
    <source>
        <dbReference type="EMBL" id="VDI64695.1"/>
    </source>
</evidence>
<dbReference type="InterPro" id="IPR050430">
    <property type="entry name" value="Peptidase_S1"/>
</dbReference>
<dbReference type="AlphaFoldDB" id="A0A8B6GJR1"/>
<feature type="region of interest" description="Disordered" evidence="6">
    <location>
        <begin position="231"/>
        <end position="286"/>
    </location>
</feature>
<evidence type="ECO:0000256" key="3">
    <source>
        <dbReference type="ARBA" id="ARBA00022801"/>
    </source>
</evidence>
<dbReference type="InterPro" id="IPR018114">
    <property type="entry name" value="TRYPSIN_HIS"/>
</dbReference>
<dbReference type="InterPro" id="IPR001314">
    <property type="entry name" value="Peptidase_S1A"/>
</dbReference>
<dbReference type="GO" id="GO:0006508">
    <property type="term" value="P:proteolysis"/>
    <property type="evidence" value="ECO:0007669"/>
    <property type="project" value="UniProtKB-KW"/>
</dbReference>
<dbReference type="PRINTS" id="PR00722">
    <property type="entry name" value="CHYMOTRYPSIN"/>
</dbReference>
<dbReference type="PROSITE" id="PS50240">
    <property type="entry name" value="TRYPSIN_DOM"/>
    <property type="match status" value="1"/>
</dbReference>
<sequence>MTLVGYKNSSADTSVKIVNGDNANIEDHPWMVAIQFLEPRDTNFTFNCGGAIIDRSWVLTAAHCNSFNTDRPAKNIRILAGSSFMSKMKVKIPVKKYYVHDQFKYVLGYGWINDLMLLQLRKPLKFGPTINKIDMDTDIGKNYTGELCTITGWGDTDVNLGKIFPDRLQVQTMPVVSDDYCRTVWNNPKKVMNNLICLQKNNTDSCLNDSGGPLVCKKKLVGTLTYGGDPCNGKKPSVHTRTSTNLNWIKGKMNTKNKKNKKNKKDKKNKNNQKGKGKKNKKNNRN</sequence>
<dbReference type="Proteomes" id="UP000596742">
    <property type="component" value="Unassembled WGS sequence"/>
</dbReference>
<reference evidence="8" key="1">
    <citation type="submission" date="2018-11" db="EMBL/GenBank/DDBJ databases">
        <authorList>
            <person name="Alioto T."/>
            <person name="Alioto T."/>
        </authorList>
    </citation>
    <scope>NUCLEOTIDE SEQUENCE</scope>
</reference>
<gene>
    <name evidence="8" type="ORF">MGAL_10B080550</name>
</gene>
<dbReference type="InterPro" id="IPR009003">
    <property type="entry name" value="Peptidase_S1_PA"/>
</dbReference>
<keyword evidence="5" id="KW-1015">Disulfide bond</keyword>
<dbReference type="PANTHER" id="PTHR24276">
    <property type="entry name" value="POLYSERASE-RELATED"/>
    <property type="match status" value="1"/>
</dbReference>
<dbReference type="InterPro" id="IPR001254">
    <property type="entry name" value="Trypsin_dom"/>
</dbReference>
<evidence type="ECO:0000256" key="6">
    <source>
        <dbReference type="SAM" id="MobiDB-lite"/>
    </source>
</evidence>
<dbReference type="SMART" id="SM00020">
    <property type="entry name" value="Tryp_SPc"/>
    <property type="match status" value="1"/>
</dbReference>
<comment type="similarity">
    <text evidence="1">Belongs to the peptidase S1 family.</text>
</comment>
<dbReference type="OrthoDB" id="6155696at2759"/>
<feature type="domain" description="Peptidase S1" evidence="7">
    <location>
        <begin position="17"/>
        <end position="254"/>
    </location>
</feature>
<dbReference type="PANTHER" id="PTHR24276:SF98">
    <property type="entry name" value="FI18310P1-RELATED"/>
    <property type="match status" value="1"/>
</dbReference>
<organism evidence="8 9">
    <name type="scientific">Mytilus galloprovincialis</name>
    <name type="common">Mediterranean mussel</name>
    <dbReference type="NCBI Taxonomy" id="29158"/>
    <lineage>
        <taxon>Eukaryota</taxon>
        <taxon>Metazoa</taxon>
        <taxon>Spiralia</taxon>
        <taxon>Lophotrochozoa</taxon>
        <taxon>Mollusca</taxon>
        <taxon>Bivalvia</taxon>
        <taxon>Autobranchia</taxon>
        <taxon>Pteriomorphia</taxon>
        <taxon>Mytilida</taxon>
        <taxon>Mytiloidea</taxon>
        <taxon>Mytilidae</taxon>
        <taxon>Mytilinae</taxon>
        <taxon>Mytilus</taxon>
    </lineage>
</organism>
<dbReference type="FunFam" id="2.40.10.10:FF:000068">
    <property type="entry name" value="transmembrane protease serine 2"/>
    <property type="match status" value="1"/>
</dbReference>
<keyword evidence="3" id="KW-0378">Hydrolase</keyword>
<dbReference type="EMBL" id="UYJE01008542">
    <property type="protein sequence ID" value="VDI64695.1"/>
    <property type="molecule type" value="Genomic_DNA"/>
</dbReference>
<dbReference type="FunFam" id="2.40.10.10:FF:000036">
    <property type="entry name" value="Trypsin beta"/>
    <property type="match status" value="1"/>
</dbReference>
<keyword evidence="9" id="KW-1185">Reference proteome</keyword>
<proteinExistence type="inferred from homology"/>
<evidence type="ECO:0000256" key="4">
    <source>
        <dbReference type="ARBA" id="ARBA00022825"/>
    </source>
</evidence>
<evidence type="ECO:0000313" key="9">
    <source>
        <dbReference type="Proteomes" id="UP000596742"/>
    </source>
</evidence>
<comment type="caution">
    <text evidence="8">The sequence shown here is derived from an EMBL/GenBank/DDBJ whole genome shotgun (WGS) entry which is preliminary data.</text>
</comment>
<accession>A0A8B6GJR1</accession>
<keyword evidence="4" id="KW-0720">Serine protease</keyword>
<dbReference type="SUPFAM" id="SSF50494">
    <property type="entry name" value="Trypsin-like serine proteases"/>
    <property type="match status" value="1"/>
</dbReference>
<dbReference type="Pfam" id="PF00089">
    <property type="entry name" value="Trypsin"/>
    <property type="match status" value="1"/>
</dbReference>
<evidence type="ECO:0000256" key="5">
    <source>
        <dbReference type="ARBA" id="ARBA00023157"/>
    </source>
</evidence>
<protein>
    <recommendedName>
        <fullName evidence="7">Peptidase S1 domain-containing protein</fullName>
    </recommendedName>
</protein>